<sequence>MQYGGIHGYRGCVPRRRPWVPGYWIKIGVAISFLVSPSLLRSPVSRRSGWTSPQKRKKKEKKERNWAVSRVPNCHVHIAPS</sequence>
<reference evidence="2" key="1">
    <citation type="journal article" date="2014" name="Nat. Commun.">
        <title>Multiple recent horizontal transfers of a large genomic region in cheese making fungi.</title>
        <authorList>
            <person name="Cheeseman K."/>
            <person name="Ropars J."/>
            <person name="Renault P."/>
            <person name="Dupont J."/>
            <person name="Gouzy J."/>
            <person name="Branca A."/>
            <person name="Abraham A.L."/>
            <person name="Ceppi M."/>
            <person name="Conseiller E."/>
            <person name="Debuchy R."/>
            <person name="Malagnac F."/>
            <person name="Goarin A."/>
            <person name="Silar P."/>
            <person name="Lacoste S."/>
            <person name="Sallet E."/>
            <person name="Bensimon A."/>
            <person name="Giraud T."/>
            <person name="Brygoo Y."/>
        </authorList>
    </citation>
    <scope>NUCLEOTIDE SEQUENCE [LARGE SCALE GENOMIC DNA]</scope>
    <source>
        <strain evidence="2">FM164</strain>
    </source>
</reference>
<organism evidence="2 3">
    <name type="scientific">Penicillium roqueforti (strain FM164)</name>
    <dbReference type="NCBI Taxonomy" id="1365484"/>
    <lineage>
        <taxon>Eukaryota</taxon>
        <taxon>Fungi</taxon>
        <taxon>Dikarya</taxon>
        <taxon>Ascomycota</taxon>
        <taxon>Pezizomycotina</taxon>
        <taxon>Eurotiomycetes</taxon>
        <taxon>Eurotiomycetidae</taxon>
        <taxon>Eurotiales</taxon>
        <taxon>Aspergillaceae</taxon>
        <taxon>Penicillium</taxon>
    </lineage>
</organism>
<accession>W6QJM9</accession>
<evidence type="ECO:0000313" key="2">
    <source>
        <dbReference type="EMBL" id="CDM34419.1"/>
    </source>
</evidence>
<dbReference type="AlphaFoldDB" id="W6QJM9"/>
<gene>
    <name evidence="2" type="ORF">PROQFM164_S03g001143</name>
</gene>
<keyword evidence="3" id="KW-1185">Reference proteome</keyword>
<feature type="region of interest" description="Disordered" evidence="1">
    <location>
        <begin position="44"/>
        <end position="66"/>
    </location>
</feature>
<proteinExistence type="predicted"/>
<name>W6QJM9_PENRF</name>
<evidence type="ECO:0000313" key="3">
    <source>
        <dbReference type="Proteomes" id="UP000030686"/>
    </source>
</evidence>
<evidence type="ECO:0000256" key="1">
    <source>
        <dbReference type="SAM" id="MobiDB-lite"/>
    </source>
</evidence>
<protein>
    <submittedName>
        <fullName evidence="2">Genomic scaffold, ProqFM164S03</fullName>
    </submittedName>
</protein>
<dbReference type="EMBL" id="HG792017">
    <property type="protein sequence ID" value="CDM34419.1"/>
    <property type="molecule type" value="Genomic_DNA"/>
</dbReference>
<dbReference type="Proteomes" id="UP000030686">
    <property type="component" value="Unassembled WGS sequence"/>
</dbReference>